<evidence type="ECO:0000256" key="8">
    <source>
        <dbReference type="SAM" id="MobiDB-lite"/>
    </source>
</evidence>
<keyword evidence="7" id="KW-0234">DNA repair</keyword>
<feature type="compositionally biased region" description="Basic residues" evidence="8">
    <location>
        <begin position="611"/>
        <end position="620"/>
    </location>
</feature>
<dbReference type="InterPro" id="IPR011604">
    <property type="entry name" value="PDDEXK-like_dom_sf"/>
</dbReference>
<feature type="domain" description="PD-(D/E)XK endonuclease-like" evidence="9">
    <location>
        <begin position="4"/>
        <end position="190"/>
    </location>
</feature>
<evidence type="ECO:0000256" key="6">
    <source>
        <dbReference type="ARBA" id="ARBA00023125"/>
    </source>
</evidence>
<reference evidence="10 11" key="1">
    <citation type="submission" date="2023-07" db="EMBL/GenBank/DDBJ databases">
        <title>Genomic Encyclopedia of Type Strains, Phase IV (KMG-IV): sequencing the most valuable type-strain genomes for metagenomic binning, comparative biology and taxonomic classification.</title>
        <authorList>
            <person name="Goeker M."/>
        </authorList>
    </citation>
    <scope>NUCLEOTIDE SEQUENCE [LARGE SCALE GENOMIC DNA]</scope>
    <source>
        <strain evidence="10 11">DSM 27848</strain>
    </source>
</reference>
<evidence type="ECO:0000259" key="9">
    <source>
        <dbReference type="Pfam" id="PF12705"/>
    </source>
</evidence>
<protein>
    <recommendedName>
        <fullName evidence="9">PD-(D/E)XK endonuclease-like domain-containing protein</fullName>
    </recommendedName>
</protein>
<keyword evidence="5" id="KW-0067">ATP-binding</keyword>
<dbReference type="Pfam" id="PF12705">
    <property type="entry name" value="PDDEXK_1"/>
    <property type="match status" value="1"/>
</dbReference>
<evidence type="ECO:0000313" key="10">
    <source>
        <dbReference type="EMBL" id="MDQ0343318.1"/>
    </source>
</evidence>
<evidence type="ECO:0000256" key="3">
    <source>
        <dbReference type="ARBA" id="ARBA00022801"/>
    </source>
</evidence>
<organism evidence="10 11">
    <name type="scientific">Lederbergia wuyishanensis</name>
    <dbReference type="NCBI Taxonomy" id="1347903"/>
    <lineage>
        <taxon>Bacteria</taxon>
        <taxon>Bacillati</taxon>
        <taxon>Bacillota</taxon>
        <taxon>Bacilli</taxon>
        <taxon>Bacillales</taxon>
        <taxon>Bacillaceae</taxon>
        <taxon>Lederbergia</taxon>
    </lineage>
</organism>
<comment type="caution">
    <text evidence="10">The sequence shown here is derived from an EMBL/GenBank/DDBJ whole genome shotgun (WGS) entry which is preliminary data.</text>
</comment>
<evidence type="ECO:0000256" key="5">
    <source>
        <dbReference type="ARBA" id="ARBA00022840"/>
    </source>
</evidence>
<keyword evidence="1" id="KW-0547">Nucleotide-binding</keyword>
<dbReference type="InterPro" id="IPR038726">
    <property type="entry name" value="PDDEXK_AddAB-type"/>
</dbReference>
<dbReference type="Proteomes" id="UP001232343">
    <property type="component" value="Unassembled WGS sequence"/>
</dbReference>
<dbReference type="Pfam" id="PF13479">
    <property type="entry name" value="AAA_24"/>
    <property type="match status" value="1"/>
</dbReference>
<feature type="compositionally biased region" description="Basic and acidic residues" evidence="8">
    <location>
        <begin position="505"/>
        <end position="526"/>
    </location>
</feature>
<dbReference type="Gene3D" id="3.90.320.10">
    <property type="match status" value="1"/>
</dbReference>
<keyword evidence="11" id="KW-1185">Reference proteome</keyword>
<keyword evidence="2" id="KW-0227">DNA damage</keyword>
<evidence type="ECO:0000256" key="4">
    <source>
        <dbReference type="ARBA" id="ARBA00022806"/>
    </source>
</evidence>
<keyword evidence="4" id="KW-0347">Helicase</keyword>
<evidence type="ECO:0000256" key="7">
    <source>
        <dbReference type="ARBA" id="ARBA00023204"/>
    </source>
</evidence>
<proteinExistence type="predicted"/>
<name>A0ABU0D4M7_9BACI</name>
<sequence>MTQYSYSRVSLFNDCHYHYDLRYNQRLTEIPKFDADNPLIIGRALHSGVEHDVTTAIQDYFNEFPVLTDAIIEESMKLEILIPKVKEFLEQFSDCEFIHEYKIDHDDFIGYVDLIITAPDGTSMVMDFKYSNHIKNYMDSGQLHIYKDRLEQDGFKVKRLAYLFVPKTSIKQKKDEDLFHFRKRLVQAVEESNLTFVPIEFKEMESVYFLNNTRKIEKTTDFSKRNNSGNCFSCIPRFAPDYLEIITDYKGDMIMQLPSAQRRNVEKVTKRVIWLYGAPFTGKTTFANGFPNPIMLNTDGNIRFVDAPYLRIANEVTSTGRVTNTKLAWDIFKDALFELEKKNNEFKTVIVDLLEDTFEACRLYMYEKLGIEHEADNSFKAWDMVRTEYLSTMKRVVHLDYENIILISHEDTTKDVTKKSGDKITAIKPNLQEKAALKIAGMVDIVGRVVADDDDRRIVFKSKDYVFSGGRLPNLPVSEIELDVDQLFDVYDEANKNLHASKNKPKSEENKDEPSRSNENADKTEESNTPNERRRTRRNSEDSSKTEKVDTEEQSVDEEKPKRERRSRKTEDESEQKEEKPRRQRRERKPVEDDTPPGEDALAEEEETPKRTRRTRRTRD</sequence>
<dbReference type="RefSeq" id="WP_244681699.1">
    <property type="nucleotide sequence ID" value="NZ_JALIRM010000008.1"/>
</dbReference>
<dbReference type="EMBL" id="JAUSUO010000004">
    <property type="protein sequence ID" value="MDQ0343318.1"/>
    <property type="molecule type" value="Genomic_DNA"/>
</dbReference>
<evidence type="ECO:0000256" key="2">
    <source>
        <dbReference type="ARBA" id="ARBA00022763"/>
    </source>
</evidence>
<feature type="region of interest" description="Disordered" evidence="8">
    <location>
        <begin position="498"/>
        <end position="620"/>
    </location>
</feature>
<feature type="compositionally biased region" description="Basic and acidic residues" evidence="8">
    <location>
        <begin position="538"/>
        <end position="562"/>
    </location>
</feature>
<accession>A0ABU0D4M7</accession>
<evidence type="ECO:0000313" key="11">
    <source>
        <dbReference type="Proteomes" id="UP001232343"/>
    </source>
</evidence>
<feature type="compositionally biased region" description="Acidic residues" evidence="8">
    <location>
        <begin position="593"/>
        <end position="607"/>
    </location>
</feature>
<gene>
    <name evidence="10" type="ORF">J2S14_002132</name>
</gene>
<keyword evidence="3" id="KW-0378">Hydrolase</keyword>
<keyword evidence="6" id="KW-0238">DNA-binding</keyword>
<evidence type="ECO:0000256" key="1">
    <source>
        <dbReference type="ARBA" id="ARBA00022741"/>
    </source>
</evidence>